<dbReference type="RefSeq" id="WP_209353601.1">
    <property type="nucleotide sequence ID" value="NZ_JAGIYZ010000024.1"/>
</dbReference>
<organism evidence="1 2">
    <name type="scientific">Roseomonas nitratireducens</name>
    <dbReference type="NCBI Taxonomy" id="2820810"/>
    <lineage>
        <taxon>Bacteria</taxon>
        <taxon>Pseudomonadati</taxon>
        <taxon>Pseudomonadota</taxon>
        <taxon>Alphaproteobacteria</taxon>
        <taxon>Acetobacterales</taxon>
        <taxon>Roseomonadaceae</taxon>
        <taxon>Roseomonas</taxon>
    </lineage>
</organism>
<name>A0ABS4AXY3_9PROT</name>
<reference evidence="1 2" key="1">
    <citation type="submission" date="2021-03" db="EMBL/GenBank/DDBJ databases">
        <authorList>
            <person name="So Y."/>
        </authorList>
    </citation>
    <scope>NUCLEOTIDE SEQUENCE [LARGE SCALE GENOMIC DNA]</scope>
    <source>
        <strain evidence="1 2">PWR1</strain>
    </source>
</reference>
<proteinExistence type="predicted"/>
<accession>A0ABS4AXY3</accession>
<comment type="caution">
    <text evidence="1">The sequence shown here is derived from an EMBL/GenBank/DDBJ whole genome shotgun (WGS) entry which is preliminary data.</text>
</comment>
<dbReference type="EMBL" id="JAGIYZ010000024">
    <property type="protein sequence ID" value="MBP0466206.1"/>
    <property type="molecule type" value="Genomic_DNA"/>
</dbReference>
<protein>
    <submittedName>
        <fullName evidence="1">Uncharacterized protein</fullName>
    </submittedName>
</protein>
<sequence length="122" mass="13626">MNNKTLCDSKSISLSLAISVADAYRQSLMDGISDNIAEERIRNAYLNAGGSPENAETQPKAIITIFLRMFPDWMLGGPRRPYWRRESELVVLPTSHATERRDAIGAQQFKACASHSREPETS</sequence>
<keyword evidence="2" id="KW-1185">Reference proteome</keyword>
<evidence type="ECO:0000313" key="2">
    <source>
        <dbReference type="Proteomes" id="UP000680815"/>
    </source>
</evidence>
<evidence type="ECO:0000313" key="1">
    <source>
        <dbReference type="EMBL" id="MBP0466206.1"/>
    </source>
</evidence>
<gene>
    <name evidence="1" type="ORF">J5Y09_19930</name>
</gene>
<dbReference type="Proteomes" id="UP000680815">
    <property type="component" value="Unassembled WGS sequence"/>
</dbReference>